<evidence type="ECO:0000313" key="10">
    <source>
        <dbReference type="Proteomes" id="UP001201262"/>
    </source>
</evidence>
<sequence>MRVSRISPVIALLLVAVGSTAVDSPADSLSDSSLQHGKTRPGVAADVRPKASPKGTLDAPVDGKDGKPHDGPWVETSADRDRKKDKIDGRQSVTAQNTALDIGEQLSPDGHHIPHSNEGVMDDPDRIGPKEGTRGTEGGMTEKSKDSKLLKEKIPETPKEARPLPHSEQEKIPGQTTVETTDSKASQKLLEKPDDLPDRPHSIPPPKSPAGVHDDPLDFEPRPPGRKPFGKGGTHSTTPAAAATTDENVFSPIHSLVISLTMILFSEVGDKTFLVAALMAMRHPRLVVFTAAFSALIAMTVLSAILGHAVPTLIPAFITKFAAAFLFLAFAAKMFKEGHAMSPDEGVGEEMKEVEMELEEKEHEQRRMSRNQSITPYALESGRGGRTRSTNRLPSPPESISSASSRDISPERSFTLKTITAGANNLFSLLLSPAWVQTFAMTFLGEWGDRSQIATIAMAAGQDYWWVTIGAVVGHGICTAAAVIGGRAVAGRVSLRAVTLGGAFAFLIFGIIYLIEAIY</sequence>
<dbReference type="GO" id="GO:0032472">
    <property type="term" value="P:Golgi calcium ion transport"/>
    <property type="evidence" value="ECO:0007669"/>
    <property type="project" value="TreeGrafter"/>
</dbReference>
<evidence type="ECO:0000256" key="8">
    <source>
        <dbReference type="SAM" id="SignalP"/>
    </source>
</evidence>
<dbReference type="GO" id="GO:0015085">
    <property type="term" value="F:calcium ion transmembrane transporter activity"/>
    <property type="evidence" value="ECO:0007669"/>
    <property type="project" value="TreeGrafter"/>
</dbReference>
<evidence type="ECO:0000256" key="5">
    <source>
        <dbReference type="ARBA" id="ARBA00023136"/>
    </source>
</evidence>
<feature type="chain" id="PRO_5041906258" evidence="8">
    <location>
        <begin position="22"/>
        <end position="519"/>
    </location>
</feature>
<feature type="compositionally biased region" description="Basic and acidic residues" evidence="6">
    <location>
        <begin position="349"/>
        <end position="367"/>
    </location>
</feature>
<dbReference type="GO" id="GO:0000329">
    <property type="term" value="C:fungal-type vacuole membrane"/>
    <property type="evidence" value="ECO:0007669"/>
    <property type="project" value="TreeGrafter"/>
</dbReference>
<keyword evidence="8" id="KW-0732">Signal</keyword>
<dbReference type="Pfam" id="PF01169">
    <property type="entry name" value="GDT1"/>
    <property type="match status" value="2"/>
</dbReference>
<dbReference type="GeneID" id="70242415"/>
<gene>
    <name evidence="9" type="ORF">BGW36DRAFT_306182</name>
</gene>
<name>A0AAD4KF34_9EURO</name>
<comment type="subcellular location">
    <subcellularLocation>
        <location evidence="1">Membrane</location>
        <topology evidence="1">Multi-pass membrane protein</topology>
    </subcellularLocation>
</comment>
<evidence type="ECO:0000256" key="6">
    <source>
        <dbReference type="SAM" id="MobiDB-lite"/>
    </source>
</evidence>
<dbReference type="PROSITE" id="PS01214">
    <property type="entry name" value="UPF0016"/>
    <property type="match status" value="1"/>
</dbReference>
<feature type="transmembrane region" description="Helical" evidence="7">
    <location>
        <begin position="286"/>
        <end position="306"/>
    </location>
</feature>
<organism evidence="9 10">
    <name type="scientific">Talaromyces proteolyticus</name>
    <dbReference type="NCBI Taxonomy" id="1131652"/>
    <lineage>
        <taxon>Eukaryota</taxon>
        <taxon>Fungi</taxon>
        <taxon>Dikarya</taxon>
        <taxon>Ascomycota</taxon>
        <taxon>Pezizomycotina</taxon>
        <taxon>Eurotiomycetes</taxon>
        <taxon>Eurotiomycetidae</taxon>
        <taxon>Eurotiales</taxon>
        <taxon>Trichocomaceae</taxon>
        <taxon>Talaromyces</taxon>
        <taxon>Talaromyces sect. Bacilispori</taxon>
    </lineage>
</organism>
<feature type="transmembrane region" description="Helical" evidence="7">
    <location>
        <begin position="312"/>
        <end position="332"/>
    </location>
</feature>
<feature type="compositionally biased region" description="Basic and acidic residues" evidence="6">
    <location>
        <begin position="123"/>
        <end position="171"/>
    </location>
</feature>
<evidence type="ECO:0000313" key="9">
    <source>
        <dbReference type="EMBL" id="KAH8690507.1"/>
    </source>
</evidence>
<dbReference type="PANTHER" id="PTHR12608">
    <property type="entry name" value="TRANSMEMBRANE PROTEIN HTP-1 RELATED"/>
    <property type="match status" value="1"/>
</dbReference>
<feature type="compositionally biased region" description="Polar residues" evidence="6">
    <location>
        <begin position="174"/>
        <end position="186"/>
    </location>
</feature>
<dbReference type="EMBL" id="JAJTJA010000013">
    <property type="protein sequence ID" value="KAH8690507.1"/>
    <property type="molecule type" value="Genomic_DNA"/>
</dbReference>
<feature type="signal peptide" evidence="8">
    <location>
        <begin position="1"/>
        <end position="21"/>
    </location>
</feature>
<keyword evidence="5 7" id="KW-0472">Membrane</keyword>
<dbReference type="GO" id="GO:0032468">
    <property type="term" value="P:Golgi calcium ion homeostasis"/>
    <property type="evidence" value="ECO:0007669"/>
    <property type="project" value="TreeGrafter"/>
</dbReference>
<dbReference type="PANTHER" id="PTHR12608:SF1">
    <property type="entry name" value="TRANSMEMBRANE PROTEIN 165"/>
    <property type="match status" value="1"/>
</dbReference>
<reference evidence="9" key="1">
    <citation type="submission" date="2021-12" db="EMBL/GenBank/DDBJ databases">
        <title>Convergent genome expansion in fungi linked to evolution of root-endophyte symbiosis.</title>
        <authorList>
            <consortium name="DOE Joint Genome Institute"/>
            <person name="Ke Y.-H."/>
            <person name="Bonito G."/>
            <person name="Liao H.-L."/>
            <person name="Looney B."/>
            <person name="Rojas-Flechas A."/>
            <person name="Nash J."/>
            <person name="Hameed K."/>
            <person name="Schadt C."/>
            <person name="Martin F."/>
            <person name="Crous P.W."/>
            <person name="Miettinen O."/>
            <person name="Magnuson J.K."/>
            <person name="Labbe J."/>
            <person name="Jacobson D."/>
            <person name="Doktycz M.J."/>
            <person name="Veneault-Fourrey C."/>
            <person name="Kuo A."/>
            <person name="Mondo S."/>
            <person name="Calhoun S."/>
            <person name="Riley R."/>
            <person name="Ohm R."/>
            <person name="LaButti K."/>
            <person name="Andreopoulos B."/>
            <person name="Pangilinan J."/>
            <person name="Nolan M."/>
            <person name="Tritt A."/>
            <person name="Clum A."/>
            <person name="Lipzen A."/>
            <person name="Daum C."/>
            <person name="Barry K."/>
            <person name="Grigoriev I.V."/>
            <person name="Vilgalys R."/>
        </authorList>
    </citation>
    <scope>NUCLEOTIDE SEQUENCE</scope>
    <source>
        <strain evidence="9">PMI_201</strain>
    </source>
</reference>
<accession>A0AAD4KF34</accession>
<evidence type="ECO:0000256" key="1">
    <source>
        <dbReference type="ARBA" id="ARBA00004141"/>
    </source>
</evidence>
<feature type="compositionally biased region" description="Basic and acidic residues" evidence="6">
    <location>
        <begin position="189"/>
        <end position="201"/>
    </location>
</feature>
<feature type="region of interest" description="Disordered" evidence="6">
    <location>
        <begin position="342"/>
        <end position="406"/>
    </location>
</feature>
<dbReference type="RefSeq" id="XP_046066703.1">
    <property type="nucleotide sequence ID" value="XM_046212128.1"/>
</dbReference>
<evidence type="ECO:0000256" key="2">
    <source>
        <dbReference type="ARBA" id="ARBA00009190"/>
    </source>
</evidence>
<feature type="compositionally biased region" description="Basic and acidic residues" evidence="6">
    <location>
        <begin position="61"/>
        <end position="89"/>
    </location>
</feature>
<dbReference type="GO" id="GO:0005794">
    <property type="term" value="C:Golgi apparatus"/>
    <property type="evidence" value="ECO:0007669"/>
    <property type="project" value="TreeGrafter"/>
</dbReference>
<feature type="region of interest" description="Disordered" evidence="6">
    <location>
        <begin position="22"/>
        <end position="242"/>
    </location>
</feature>
<evidence type="ECO:0000256" key="3">
    <source>
        <dbReference type="ARBA" id="ARBA00022692"/>
    </source>
</evidence>
<feature type="transmembrane region" description="Helical" evidence="7">
    <location>
        <begin position="497"/>
        <end position="515"/>
    </location>
</feature>
<dbReference type="Proteomes" id="UP001201262">
    <property type="component" value="Unassembled WGS sequence"/>
</dbReference>
<dbReference type="InterPro" id="IPR001727">
    <property type="entry name" value="GDT1-like"/>
</dbReference>
<comment type="caution">
    <text evidence="9">The sequence shown here is derived from an EMBL/GenBank/DDBJ whole genome shotgun (WGS) entry which is preliminary data.</text>
</comment>
<comment type="similarity">
    <text evidence="2">Belongs to the GDT1 family.</text>
</comment>
<evidence type="ECO:0000256" key="7">
    <source>
        <dbReference type="SAM" id="Phobius"/>
    </source>
</evidence>
<feature type="compositionally biased region" description="Basic and acidic residues" evidence="6">
    <location>
        <begin position="212"/>
        <end position="223"/>
    </location>
</feature>
<dbReference type="GO" id="GO:0005384">
    <property type="term" value="F:manganese ion transmembrane transporter activity"/>
    <property type="evidence" value="ECO:0007669"/>
    <property type="project" value="TreeGrafter"/>
</dbReference>
<protein>
    <submittedName>
        <fullName evidence="9">Uncharacterized protein</fullName>
    </submittedName>
</protein>
<dbReference type="AlphaFoldDB" id="A0AAD4KF34"/>
<feature type="transmembrane region" description="Helical" evidence="7">
    <location>
        <begin position="426"/>
        <end position="444"/>
    </location>
</feature>
<keyword evidence="4 7" id="KW-1133">Transmembrane helix</keyword>
<keyword evidence="3 7" id="KW-0812">Transmembrane</keyword>
<dbReference type="InterPro" id="IPR049555">
    <property type="entry name" value="GDT1-like_CS"/>
</dbReference>
<feature type="transmembrane region" description="Helical" evidence="7">
    <location>
        <begin position="464"/>
        <end position="485"/>
    </location>
</feature>
<proteinExistence type="inferred from homology"/>
<evidence type="ECO:0000256" key="4">
    <source>
        <dbReference type="ARBA" id="ARBA00022989"/>
    </source>
</evidence>
<keyword evidence="10" id="KW-1185">Reference proteome</keyword>